<dbReference type="HOGENOM" id="CLU_052203_1_0_1"/>
<gene>
    <name evidence="2" type="ORF">MELLADRAFT_84467</name>
</gene>
<dbReference type="AlphaFoldDB" id="F4SC35"/>
<keyword evidence="3" id="KW-1185">Reference proteome</keyword>
<evidence type="ECO:0000313" key="3">
    <source>
        <dbReference type="Proteomes" id="UP000001072"/>
    </source>
</evidence>
<dbReference type="KEGG" id="mlr:MELLADRAFT_84467"/>
<feature type="compositionally biased region" description="Basic residues" evidence="1">
    <location>
        <begin position="334"/>
        <end position="350"/>
    </location>
</feature>
<dbReference type="EMBL" id="GL883199">
    <property type="protein sequence ID" value="EGF97782.1"/>
    <property type="molecule type" value="Genomic_DNA"/>
</dbReference>
<dbReference type="Proteomes" id="UP000001072">
    <property type="component" value="Unassembled WGS sequence"/>
</dbReference>
<dbReference type="GeneID" id="18933488"/>
<feature type="compositionally biased region" description="Low complexity" evidence="1">
    <location>
        <begin position="298"/>
        <end position="322"/>
    </location>
</feature>
<protein>
    <submittedName>
        <fullName evidence="2">Uncharacterized protein</fullName>
    </submittedName>
</protein>
<dbReference type="InParanoid" id="F4SC35"/>
<sequence>MLLTLTDIVVTILSLGLLSWLPINCSFRCCLSYRIFDCIALSTCTKPKANPQTDSELLNLISPFKIQLISRVMADPTESTTHGLYLSGNFHIEKQTSQNNGWRKEWRTFSASIWCSGAGRSKRLSYDIDAKGFGPAERKLEPGNIYFLRGAFFPTNDLDIKDVFYFEGSDRGLILTATEFSGDLADTVGATGVGIVKDPKQFTVQYRIPPTPNLLGTPKILRVGLNPQANKVCPTTGNKEYDVNMKDGKVKVKEETNKPVGLANKPMKFEPRSLTSPFKSPIIPTDTESASSMPFAPSDFGPSSFSRASSSKSTLPSGSSASPEKAALEPSPKPVKKRALAQPKRSTKKSKTLDLTLNEEDEDEAIV</sequence>
<dbReference type="VEuPathDB" id="FungiDB:MELLADRAFT_84467"/>
<feature type="region of interest" description="Disordered" evidence="1">
    <location>
        <begin position="252"/>
        <end position="367"/>
    </location>
</feature>
<organism evidence="3">
    <name type="scientific">Melampsora larici-populina (strain 98AG31 / pathotype 3-4-7)</name>
    <name type="common">Poplar leaf rust fungus</name>
    <dbReference type="NCBI Taxonomy" id="747676"/>
    <lineage>
        <taxon>Eukaryota</taxon>
        <taxon>Fungi</taxon>
        <taxon>Dikarya</taxon>
        <taxon>Basidiomycota</taxon>
        <taxon>Pucciniomycotina</taxon>
        <taxon>Pucciniomycetes</taxon>
        <taxon>Pucciniales</taxon>
        <taxon>Melampsoraceae</taxon>
        <taxon>Melampsora</taxon>
    </lineage>
</organism>
<name>F4SC35_MELLP</name>
<reference evidence="3" key="1">
    <citation type="journal article" date="2011" name="Proc. Natl. Acad. Sci. U.S.A.">
        <title>Obligate biotrophy features unraveled by the genomic analysis of rust fungi.</title>
        <authorList>
            <person name="Duplessis S."/>
            <person name="Cuomo C.A."/>
            <person name="Lin Y.-C."/>
            <person name="Aerts A."/>
            <person name="Tisserant E."/>
            <person name="Veneault-Fourrey C."/>
            <person name="Joly D.L."/>
            <person name="Hacquard S."/>
            <person name="Amselem J."/>
            <person name="Cantarel B.L."/>
            <person name="Chiu R."/>
            <person name="Coutinho P.M."/>
            <person name="Feau N."/>
            <person name="Field M."/>
            <person name="Frey P."/>
            <person name="Gelhaye E."/>
            <person name="Goldberg J."/>
            <person name="Grabherr M.G."/>
            <person name="Kodira C.D."/>
            <person name="Kohler A."/>
            <person name="Kuees U."/>
            <person name="Lindquist E.A."/>
            <person name="Lucas S.M."/>
            <person name="Mago R."/>
            <person name="Mauceli E."/>
            <person name="Morin E."/>
            <person name="Murat C."/>
            <person name="Pangilinan J.L."/>
            <person name="Park R."/>
            <person name="Pearson M."/>
            <person name="Quesneville H."/>
            <person name="Rouhier N."/>
            <person name="Sakthikumar S."/>
            <person name="Salamov A.A."/>
            <person name="Schmutz J."/>
            <person name="Selles B."/>
            <person name="Shapiro H."/>
            <person name="Tanguay P."/>
            <person name="Tuskan G.A."/>
            <person name="Henrissat B."/>
            <person name="Van de Peer Y."/>
            <person name="Rouze P."/>
            <person name="Ellis J.G."/>
            <person name="Dodds P.N."/>
            <person name="Schein J.E."/>
            <person name="Zhong S."/>
            <person name="Hamelin R.C."/>
            <person name="Grigoriev I.V."/>
            <person name="Szabo L.J."/>
            <person name="Martin F."/>
        </authorList>
    </citation>
    <scope>NUCLEOTIDE SEQUENCE [LARGE SCALE GENOMIC DNA]</scope>
    <source>
        <strain evidence="3">98AG31 / pathotype 3-4-7</strain>
    </source>
</reference>
<dbReference type="RefSeq" id="XP_007418945.1">
    <property type="nucleotide sequence ID" value="XM_007418883.1"/>
</dbReference>
<proteinExistence type="predicted"/>
<accession>F4SC35</accession>
<dbReference type="OrthoDB" id="2516518at2759"/>
<evidence type="ECO:0000256" key="1">
    <source>
        <dbReference type="SAM" id="MobiDB-lite"/>
    </source>
</evidence>
<feature type="compositionally biased region" description="Acidic residues" evidence="1">
    <location>
        <begin position="357"/>
        <end position="367"/>
    </location>
</feature>
<evidence type="ECO:0000313" key="2">
    <source>
        <dbReference type="EMBL" id="EGF97782.1"/>
    </source>
</evidence>